<sequence length="258" mass="29298">MQLHEFIKADELEALPDDDAHEAFAQFVRIAQTRLSERIEALSKHDDQQSWQQINDARHGFMNIVVAAAKKFEIEPISSLMMPRNQEYDDQTFRQFQSDLDFFVTQLVLENSARAKRDSVSVSSDLKAKIRTYLHHLRDAIEKSDLDEDKRGKLLDQLDAFEAELEKRRLPLMTVTLMVIALASAPGGLWSTGEAAQRLVASIFKVVGEAKNADDEARKRLIPVEPPKAIAPPRAPEGERKPIPRRRASNDLDDDIPF</sequence>
<dbReference type="Proteomes" id="UP000007886">
    <property type="component" value="Chromosome"/>
</dbReference>
<gene>
    <name evidence="2" type="ORF">S23_57350</name>
</gene>
<name>A0AAI8QEW0_9BRAD</name>
<dbReference type="KEGG" id="brs:S23_57350"/>
<dbReference type="AlphaFoldDB" id="A0AAI8QEW0"/>
<feature type="region of interest" description="Disordered" evidence="1">
    <location>
        <begin position="215"/>
        <end position="258"/>
    </location>
</feature>
<reference evidence="2 3" key="1">
    <citation type="journal article" date="2012" name="Microbes Environ.">
        <title>Complete genome sequence of Bradyrhizobium sp. S23321: insights into symbiosis evolution in soil oligotrophs.</title>
        <authorList>
            <person name="Okubo T."/>
            <person name="Tsukui T."/>
            <person name="Maita H."/>
            <person name="Okamoto S."/>
            <person name="Oshima K."/>
            <person name="Fujisawa T."/>
            <person name="Saito A."/>
            <person name="Futamata H."/>
            <person name="Hattori R."/>
            <person name="Shimomura Y."/>
            <person name="Haruta S."/>
            <person name="Morimoto S."/>
            <person name="Wang Y."/>
            <person name="Sakai Y."/>
            <person name="Hattori M."/>
            <person name="Aizawa S."/>
            <person name="Nagashima K.V.P."/>
            <person name="Masuda S."/>
            <person name="Hattori T."/>
            <person name="Yamashita A."/>
            <person name="Bao Z."/>
            <person name="Hayatsu M."/>
            <person name="Kajiya-Kanegae H."/>
            <person name="Yoshinaga I."/>
            <person name="Sakamoto K."/>
            <person name="Toyota K."/>
            <person name="Nakao M."/>
            <person name="Kohara M."/>
            <person name="Anda M."/>
            <person name="Niwa R."/>
            <person name="Jung-Hwan P."/>
            <person name="Sameshima-Saito R."/>
            <person name="Tokuda S."/>
            <person name="Yamamoto S."/>
            <person name="Yamamoto S."/>
            <person name="Yokoyama T."/>
            <person name="Akutsu T."/>
            <person name="Nakamura Y."/>
            <person name="Nakahira-Yanaka Y."/>
            <person name="Takada Hoshino Y."/>
            <person name="Hirakawa H."/>
            <person name="Mitsui H."/>
            <person name="Terasawa K."/>
            <person name="Itakura M."/>
            <person name="Sato S."/>
            <person name="Ikeda-Ohtsubo W."/>
            <person name="Sakakura N."/>
            <person name="Kaminuma E."/>
            <person name="Minamisawa K."/>
        </authorList>
    </citation>
    <scope>NUCLEOTIDE SEQUENCE [LARGE SCALE GENOMIC DNA]</scope>
    <source>
        <strain evidence="2 3">S23321</strain>
    </source>
</reference>
<accession>A0AAI8QEW0</accession>
<organism evidence="2 3">
    <name type="scientific">Bradyrhizobium cosmicum</name>
    <dbReference type="NCBI Taxonomy" id="1404864"/>
    <lineage>
        <taxon>Bacteria</taxon>
        <taxon>Pseudomonadati</taxon>
        <taxon>Pseudomonadota</taxon>
        <taxon>Alphaproteobacteria</taxon>
        <taxon>Hyphomicrobiales</taxon>
        <taxon>Nitrobacteraceae</taxon>
        <taxon>Bradyrhizobium</taxon>
    </lineage>
</organism>
<protein>
    <submittedName>
        <fullName evidence="2">Uncharacterized protein</fullName>
    </submittedName>
</protein>
<feature type="compositionally biased region" description="Pro residues" evidence="1">
    <location>
        <begin position="224"/>
        <end position="235"/>
    </location>
</feature>
<proteinExistence type="predicted"/>
<evidence type="ECO:0000313" key="3">
    <source>
        <dbReference type="Proteomes" id="UP000007886"/>
    </source>
</evidence>
<keyword evidence="3" id="KW-1185">Reference proteome</keyword>
<evidence type="ECO:0000256" key="1">
    <source>
        <dbReference type="SAM" id="MobiDB-lite"/>
    </source>
</evidence>
<dbReference type="RefSeq" id="WP_015688198.1">
    <property type="nucleotide sequence ID" value="NC_017082.1"/>
</dbReference>
<evidence type="ECO:0000313" key="2">
    <source>
        <dbReference type="EMBL" id="BAL78926.1"/>
    </source>
</evidence>
<dbReference type="EMBL" id="AP012279">
    <property type="protein sequence ID" value="BAL78926.1"/>
    <property type="molecule type" value="Genomic_DNA"/>
</dbReference>